<evidence type="ECO:0000313" key="1">
    <source>
        <dbReference type="EMBL" id="BAK54130.1"/>
    </source>
</evidence>
<gene>
    <name evidence="1" type="ordered locus">STK_00377</name>
</gene>
<keyword evidence="2" id="KW-1185">Reference proteome</keyword>
<evidence type="ECO:0000313" key="2">
    <source>
        <dbReference type="Proteomes" id="UP000001015"/>
    </source>
</evidence>
<organism evidence="1 2">
    <name type="scientific">Sulfurisphaera tokodaii (strain DSM 16993 / JCM 10545 / NBRC 100140 / 7)</name>
    <name type="common">Sulfolobus tokodaii</name>
    <dbReference type="NCBI Taxonomy" id="273063"/>
    <lineage>
        <taxon>Archaea</taxon>
        <taxon>Thermoproteota</taxon>
        <taxon>Thermoprotei</taxon>
        <taxon>Sulfolobales</taxon>
        <taxon>Sulfolobaceae</taxon>
        <taxon>Sulfurisphaera</taxon>
    </lineage>
</organism>
<accession>F9VMI4</accession>
<dbReference type="EMBL" id="BA000023">
    <property type="protein sequence ID" value="BAK54130.1"/>
    <property type="molecule type" value="Genomic_DNA"/>
</dbReference>
<dbReference type="GeneID" id="69122841"/>
<reference evidence="2" key="1">
    <citation type="journal article" date="2001" name="DNA Res.">
        <title>Complete genome sequence of an aerobic thermoacidophilic Crenarchaeon, Sulfolobus tokodaii strain7.</title>
        <authorList>
            <person name="Kawarabayasi Y."/>
            <person name="Hino Y."/>
            <person name="Horikawa H."/>
            <person name="Jin-no K."/>
            <person name="Takahashi M."/>
            <person name="Sekine M."/>
            <person name="Baba S."/>
            <person name="Ankai A."/>
            <person name="Kosugi H."/>
            <person name="Hosoyama A."/>
            <person name="Fukui S."/>
            <person name="Nagai Y."/>
            <person name="Nishijima K."/>
            <person name="Otsuka R."/>
            <person name="Nakazawa H."/>
            <person name="Takamiya M."/>
            <person name="Kato Y."/>
            <person name="Yoshizawa T."/>
            <person name="Tanaka T."/>
            <person name="Kudoh Y."/>
            <person name="Yamazaki J."/>
            <person name="Kushida N."/>
            <person name="Oguchi A."/>
            <person name="Aoki K."/>
            <person name="Masuda S."/>
            <person name="Yanagii M."/>
            <person name="Nishimura M."/>
            <person name="Yamagishi A."/>
            <person name="Oshima T."/>
            <person name="Kikuchi H."/>
        </authorList>
    </citation>
    <scope>NUCLEOTIDE SEQUENCE [LARGE SCALE GENOMIC DNA]</scope>
    <source>
        <strain evidence="2">DSM 16993 / JCM 10545 / NBRC 100140 / 7</strain>
    </source>
</reference>
<proteinExistence type="predicted"/>
<dbReference type="AlphaFoldDB" id="F9VMI4"/>
<dbReference type="RefSeq" id="WP_069168134.1">
    <property type="nucleotide sequence ID" value="NC_003106.2"/>
</dbReference>
<dbReference type="PATRIC" id="fig|273063.9.peg.61"/>
<dbReference type="eggNOG" id="arCOG04017">
    <property type="taxonomic scope" value="Archaea"/>
</dbReference>
<name>F9VMI4_SULTO</name>
<sequence>MEIAEQLELDKLKAEAAYSEEATTLVEIKLYRDAVKCTLIDGNEELTSTILDVAVAEGLTEPLLSDSAIDALNIEILSFSKGLWRIRGENKIRRGM</sequence>
<dbReference type="Proteomes" id="UP000001015">
    <property type="component" value="Chromosome"/>
</dbReference>
<dbReference type="KEGG" id="sto:STK_00377"/>
<protein>
    <submittedName>
        <fullName evidence="1">Uncharacterized protein</fullName>
    </submittedName>
</protein>